<dbReference type="InterPro" id="IPR008756">
    <property type="entry name" value="Peptidase_M56"/>
</dbReference>
<keyword evidence="6" id="KW-1185">Reference proteome</keyword>
<dbReference type="AlphaFoldDB" id="A0A410WWU3"/>
<dbReference type="InterPro" id="IPR052173">
    <property type="entry name" value="Beta-lactam_resp_regulator"/>
</dbReference>
<feature type="transmembrane region" description="Helical" evidence="1">
    <location>
        <begin position="12"/>
        <end position="33"/>
    </location>
</feature>
<keyword evidence="1" id="KW-1133">Transmembrane helix</keyword>
<sequence>MWQSRSRFIFRSSVLIAGVVLFQMTMYALHVLFGIRIGFNVLNVCTEWMRSKGIFSIAHLLDVFVIGTFVYSMWQILRQFVLSRRIFAKLDAYRHTKLSAELNRMYPEARGNIVVVVSDEPIALTMGFGKPAVVLSTGLLDMLDASEAEAVIHHELHHQQTGDPRSMFFLSLLASVLWYLPVLKWFHHQYKIAREILADNYAISRQGSSRDLGSALLKLLRRGGTVAMPFAYASFADTSINYRIRRIVDPESPISFRPPLTPTMISGYVLVVMTWLFVQILF</sequence>
<dbReference type="Proteomes" id="UP001527202">
    <property type="component" value="Unassembled WGS sequence"/>
</dbReference>
<feature type="transmembrane region" description="Helical" evidence="1">
    <location>
        <begin position="260"/>
        <end position="278"/>
    </location>
</feature>
<evidence type="ECO:0000259" key="2">
    <source>
        <dbReference type="Pfam" id="PF05569"/>
    </source>
</evidence>
<dbReference type="PANTHER" id="PTHR34978:SF3">
    <property type="entry name" value="SLR0241 PROTEIN"/>
    <property type="match status" value="1"/>
</dbReference>
<dbReference type="Pfam" id="PF05569">
    <property type="entry name" value="Peptidase_M56"/>
    <property type="match status" value="1"/>
</dbReference>
<reference evidence="4 5" key="1">
    <citation type="submission" date="2018-01" db="EMBL/GenBank/DDBJ databases">
        <title>The whole genome sequencing and assembly of Paenibacillus chitinolyticus KCCM 41400 strain.</title>
        <authorList>
            <person name="Kim J.-Y."/>
            <person name="Park M.-K."/>
            <person name="Lee Y.-J."/>
            <person name="Yi H."/>
            <person name="Bahn Y.-S."/>
            <person name="Kim J.F."/>
            <person name="Lee D.-W."/>
        </authorList>
    </citation>
    <scope>NUCLEOTIDE SEQUENCE [LARGE SCALE GENOMIC DNA]</scope>
    <source>
        <strain evidence="4 5">KCCM 41400</strain>
    </source>
</reference>
<dbReference type="EMBL" id="JAMDMJ010000055">
    <property type="protein sequence ID" value="MCY9599763.1"/>
    <property type="molecule type" value="Genomic_DNA"/>
</dbReference>
<organism evidence="4 5">
    <name type="scientific">Paenibacillus chitinolyticus</name>
    <dbReference type="NCBI Taxonomy" id="79263"/>
    <lineage>
        <taxon>Bacteria</taxon>
        <taxon>Bacillati</taxon>
        <taxon>Bacillota</taxon>
        <taxon>Bacilli</taxon>
        <taxon>Bacillales</taxon>
        <taxon>Paenibacillaceae</taxon>
        <taxon>Paenibacillus</taxon>
    </lineage>
</organism>
<evidence type="ECO:0000256" key="1">
    <source>
        <dbReference type="SAM" id="Phobius"/>
    </source>
</evidence>
<evidence type="ECO:0000313" key="3">
    <source>
        <dbReference type="EMBL" id="MCY9599763.1"/>
    </source>
</evidence>
<evidence type="ECO:0000313" key="6">
    <source>
        <dbReference type="Proteomes" id="UP001527202"/>
    </source>
</evidence>
<reference evidence="3 6" key="2">
    <citation type="submission" date="2022-05" db="EMBL/GenBank/DDBJ databases">
        <title>Genome Sequencing of Bee-Associated Microbes.</title>
        <authorList>
            <person name="Dunlap C."/>
        </authorList>
    </citation>
    <scope>NUCLEOTIDE SEQUENCE [LARGE SCALE GENOMIC DNA]</scope>
    <source>
        <strain evidence="3 6">NRRL B-23120</strain>
    </source>
</reference>
<evidence type="ECO:0000313" key="5">
    <source>
        <dbReference type="Proteomes" id="UP000288943"/>
    </source>
</evidence>
<gene>
    <name evidence="3" type="ORF">M5X16_28860</name>
    <name evidence="4" type="ORF">PC41400_15225</name>
</gene>
<keyword evidence="1" id="KW-0812">Transmembrane</keyword>
<feature type="transmembrane region" description="Helical" evidence="1">
    <location>
        <begin position="167"/>
        <end position="186"/>
    </location>
</feature>
<keyword evidence="1" id="KW-0472">Membrane</keyword>
<name>A0A410WWU3_9BACL</name>
<dbReference type="Proteomes" id="UP000288943">
    <property type="component" value="Chromosome"/>
</dbReference>
<dbReference type="PANTHER" id="PTHR34978">
    <property type="entry name" value="POSSIBLE SENSOR-TRANSDUCER PROTEIN BLAR"/>
    <property type="match status" value="1"/>
</dbReference>
<feature type="domain" description="Peptidase M56" evidence="2">
    <location>
        <begin position="59"/>
        <end position="245"/>
    </location>
</feature>
<evidence type="ECO:0000313" key="4">
    <source>
        <dbReference type="EMBL" id="QAV18956.1"/>
    </source>
</evidence>
<feature type="transmembrane region" description="Helical" evidence="1">
    <location>
        <begin position="53"/>
        <end position="74"/>
    </location>
</feature>
<dbReference type="GeneID" id="95376165"/>
<dbReference type="RefSeq" id="WP_042227500.1">
    <property type="nucleotide sequence ID" value="NZ_CP026520.1"/>
</dbReference>
<accession>A0A410WWU3</accession>
<proteinExistence type="predicted"/>
<dbReference type="EMBL" id="CP026520">
    <property type="protein sequence ID" value="QAV18956.1"/>
    <property type="molecule type" value="Genomic_DNA"/>
</dbReference>
<dbReference type="OrthoDB" id="2448482at2"/>
<protein>
    <submittedName>
        <fullName evidence="3">M56 family metallopeptidase</fullName>
    </submittedName>
    <submittedName>
        <fullName evidence="4">M56 family peptidase</fullName>
    </submittedName>
</protein>
<dbReference type="KEGG" id="pchi:PC41400_15225"/>
<dbReference type="CDD" id="cd07326">
    <property type="entry name" value="M56_BlaR1_MecR1_like"/>
    <property type="match status" value="1"/>
</dbReference>
<dbReference type="Gene3D" id="3.30.2010.10">
    <property type="entry name" value="Metalloproteases ('zincins'), catalytic domain"/>
    <property type="match status" value="1"/>
</dbReference>